<keyword evidence="1" id="KW-0472">Membrane</keyword>
<evidence type="ECO:0000313" key="2">
    <source>
        <dbReference type="EMBL" id="MDT6991851.1"/>
    </source>
</evidence>
<dbReference type="InterPro" id="IPR013321">
    <property type="entry name" value="Arc_rbn_hlx_hlx"/>
</dbReference>
<dbReference type="RefSeq" id="WP_313890739.1">
    <property type="nucleotide sequence ID" value="NZ_JAVLAQ010000004.1"/>
</dbReference>
<gene>
    <name evidence="2" type="ORF">RI536_17575</name>
</gene>
<dbReference type="GO" id="GO:0006355">
    <property type="term" value="P:regulation of DNA-templated transcription"/>
    <property type="evidence" value="ECO:0007669"/>
    <property type="project" value="InterPro"/>
</dbReference>
<dbReference type="Proteomes" id="UP001267003">
    <property type="component" value="Unassembled WGS sequence"/>
</dbReference>
<evidence type="ECO:0000313" key="3">
    <source>
        <dbReference type="Proteomes" id="UP001267003"/>
    </source>
</evidence>
<name>A0AAW8W1G1_LACPE</name>
<organism evidence="2 3">
    <name type="scientific">Lactiplantibacillus pentosus</name>
    <name type="common">Lactobacillus pentosus</name>
    <dbReference type="NCBI Taxonomy" id="1589"/>
    <lineage>
        <taxon>Bacteria</taxon>
        <taxon>Bacillati</taxon>
        <taxon>Bacillota</taxon>
        <taxon>Bacilli</taxon>
        <taxon>Lactobacillales</taxon>
        <taxon>Lactobacillaceae</taxon>
        <taxon>Lactiplantibacillus</taxon>
    </lineage>
</organism>
<proteinExistence type="predicted"/>
<dbReference type="AlphaFoldDB" id="A0AAW8W1G1"/>
<protein>
    <submittedName>
        <fullName evidence="2">Uncharacterized protein</fullName>
    </submittedName>
</protein>
<dbReference type="EMBL" id="JAVLAQ010000004">
    <property type="protein sequence ID" value="MDT6991851.1"/>
    <property type="molecule type" value="Genomic_DNA"/>
</dbReference>
<sequence length="94" mass="10507">MSSNSDDKTMFAMRISKNEKDQLRKLYADMGLDLSTAVNLFFCVELVGTTLGEASPLTTLIQGIVGITVYGVLTFSDVKWIRPYIKIGKRGKLW</sequence>
<keyword evidence="1" id="KW-0812">Transmembrane</keyword>
<evidence type="ECO:0000256" key="1">
    <source>
        <dbReference type="SAM" id="Phobius"/>
    </source>
</evidence>
<accession>A0AAW8W1G1</accession>
<reference evidence="2" key="1">
    <citation type="submission" date="2023-08" db="EMBL/GenBank/DDBJ databases">
        <authorList>
            <person name="Page C.A."/>
            <person name="Perez-Diaz I.M."/>
        </authorList>
    </citation>
    <scope>NUCLEOTIDE SEQUENCE</scope>
    <source>
        <strain evidence="2">7.8.46</strain>
    </source>
</reference>
<feature type="transmembrane region" description="Helical" evidence="1">
    <location>
        <begin position="60"/>
        <end position="81"/>
    </location>
</feature>
<keyword evidence="1" id="KW-1133">Transmembrane helix</keyword>
<dbReference type="Gene3D" id="1.10.1220.10">
    <property type="entry name" value="Met repressor-like"/>
    <property type="match status" value="1"/>
</dbReference>
<comment type="caution">
    <text evidence="2">The sequence shown here is derived from an EMBL/GenBank/DDBJ whole genome shotgun (WGS) entry which is preliminary data.</text>
</comment>